<dbReference type="HOGENOM" id="CLU_2697062_0_0_0"/>
<protein>
    <recommendedName>
        <fullName evidence="3">Prevent-host-death family protein</fullName>
    </recommendedName>
</protein>
<reference evidence="1" key="1">
    <citation type="journal article" date="2015" name="PeerJ">
        <title>First genomic representation of candidate bacterial phylum KSB3 points to enhanced environmental sensing as a trigger of wastewater bulking.</title>
        <authorList>
            <person name="Sekiguchi Y."/>
            <person name="Ohashi A."/>
            <person name="Parks D.H."/>
            <person name="Yamauchi T."/>
            <person name="Tyson G.W."/>
            <person name="Hugenholtz P."/>
        </authorList>
    </citation>
    <scope>NUCLEOTIDE SEQUENCE [LARGE SCALE GENOMIC DNA]</scope>
</reference>
<accession>A0A081BT62</accession>
<keyword evidence="2" id="KW-1185">Reference proteome</keyword>
<dbReference type="EMBL" id="DF820462">
    <property type="protein sequence ID" value="GAK54593.1"/>
    <property type="molecule type" value="Genomic_DNA"/>
</dbReference>
<evidence type="ECO:0008006" key="3">
    <source>
        <dbReference type="Google" id="ProtNLM"/>
    </source>
</evidence>
<organism evidence="1">
    <name type="scientific">Candidatus Moduliflexus flocculans</name>
    <dbReference type="NCBI Taxonomy" id="1499966"/>
    <lineage>
        <taxon>Bacteria</taxon>
        <taxon>Candidatus Moduliflexota</taxon>
        <taxon>Candidatus Moduliflexia</taxon>
        <taxon>Candidatus Moduliflexales</taxon>
        <taxon>Candidatus Moduliflexaceae</taxon>
    </lineage>
</organism>
<proteinExistence type="predicted"/>
<sequence>MTTFHVQYVTNEHGLKTAVQIPLQEWQELLKEYAYFKQYATLKQGLTEAFQEIQEIESGKTSGKTLQEFLNEC</sequence>
<dbReference type="Proteomes" id="UP000030700">
    <property type="component" value="Unassembled WGS sequence"/>
</dbReference>
<gene>
    <name evidence="1" type="ORF">U14_05880</name>
</gene>
<evidence type="ECO:0000313" key="2">
    <source>
        <dbReference type="Proteomes" id="UP000030700"/>
    </source>
</evidence>
<dbReference type="STRING" id="1499966.U14_05880"/>
<evidence type="ECO:0000313" key="1">
    <source>
        <dbReference type="EMBL" id="GAK54593.1"/>
    </source>
</evidence>
<dbReference type="AlphaFoldDB" id="A0A081BT62"/>
<name>A0A081BT62_9BACT</name>